<dbReference type="SMART" id="SM00020">
    <property type="entry name" value="Tryp_SPc"/>
    <property type="match status" value="1"/>
</dbReference>
<dbReference type="Pfam" id="PF00089">
    <property type="entry name" value="Trypsin"/>
    <property type="match status" value="1"/>
</dbReference>
<feature type="signal peptide" evidence="1">
    <location>
        <begin position="1"/>
        <end position="21"/>
    </location>
</feature>
<protein>
    <recommendedName>
        <fullName evidence="2">Peptidase S1 domain-containing protein</fullName>
    </recommendedName>
</protein>
<dbReference type="Gene3D" id="2.40.10.10">
    <property type="entry name" value="Trypsin-like serine proteases"/>
    <property type="match status" value="1"/>
</dbReference>
<reference evidence="3 4" key="1">
    <citation type="submission" date="2024-05" db="EMBL/GenBank/DDBJ databases">
        <title>Genetic variation in Jamaican populations of the coffee berry borer (Hypothenemus hampei).</title>
        <authorList>
            <person name="Errbii M."/>
            <person name="Myrie A."/>
        </authorList>
    </citation>
    <scope>NUCLEOTIDE SEQUENCE [LARGE SCALE GENOMIC DNA]</scope>
    <source>
        <strain evidence="3">JA-Hopewell-2020-01-JO</strain>
        <tissue evidence="3">Whole body</tissue>
    </source>
</reference>
<evidence type="ECO:0000313" key="4">
    <source>
        <dbReference type="Proteomes" id="UP001566132"/>
    </source>
</evidence>
<comment type="caution">
    <text evidence="3">The sequence shown here is derived from an EMBL/GenBank/DDBJ whole genome shotgun (WGS) entry which is preliminary data.</text>
</comment>
<dbReference type="SUPFAM" id="SSF50494">
    <property type="entry name" value="Trypsin-like serine proteases"/>
    <property type="match status" value="1"/>
</dbReference>
<dbReference type="PANTHER" id="PTHR24260:SF136">
    <property type="entry name" value="GH08193P-RELATED"/>
    <property type="match status" value="1"/>
</dbReference>
<dbReference type="InterPro" id="IPR051333">
    <property type="entry name" value="CLIP_Serine_Protease"/>
</dbReference>
<organism evidence="3 4">
    <name type="scientific">Hypothenemus hampei</name>
    <name type="common">Coffee berry borer</name>
    <dbReference type="NCBI Taxonomy" id="57062"/>
    <lineage>
        <taxon>Eukaryota</taxon>
        <taxon>Metazoa</taxon>
        <taxon>Ecdysozoa</taxon>
        <taxon>Arthropoda</taxon>
        <taxon>Hexapoda</taxon>
        <taxon>Insecta</taxon>
        <taxon>Pterygota</taxon>
        <taxon>Neoptera</taxon>
        <taxon>Endopterygota</taxon>
        <taxon>Coleoptera</taxon>
        <taxon>Polyphaga</taxon>
        <taxon>Cucujiformia</taxon>
        <taxon>Curculionidae</taxon>
        <taxon>Scolytinae</taxon>
        <taxon>Hypothenemus</taxon>
    </lineage>
</organism>
<name>A0ABD1F943_HYPHA</name>
<dbReference type="EMBL" id="JBDJPC010000002">
    <property type="protein sequence ID" value="KAL1514112.1"/>
    <property type="molecule type" value="Genomic_DNA"/>
</dbReference>
<dbReference type="InterPro" id="IPR043504">
    <property type="entry name" value="Peptidase_S1_PA_chymotrypsin"/>
</dbReference>
<evidence type="ECO:0000256" key="1">
    <source>
        <dbReference type="SAM" id="SignalP"/>
    </source>
</evidence>
<gene>
    <name evidence="3" type="ORF">ABEB36_003428</name>
</gene>
<dbReference type="InterPro" id="IPR009003">
    <property type="entry name" value="Peptidase_S1_PA"/>
</dbReference>
<keyword evidence="4" id="KW-1185">Reference proteome</keyword>
<dbReference type="PANTHER" id="PTHR24260">
    <property type="match status" value="1"/>
</dbReference>
<dbReference type="InterPro" id="IPR001254">
    <property type="entry name" value="Trypsin_dom"/>
</dbReference>
<dbReference type="PROSITE" id="PS50240">
    <property type="entry name" value="TRYPSIN_DOM"/>
    <property type="match status" value="1"/>
</dbReference>
<feature type="chain" id="PRO_5044896621" description="Peptidase S1 domain-containing protein" evidence="1">
    <location>
        <begin position="22"/>
        <end position="276"/>
    </location>
</feature>
<evidence type="ECO:0000259" key="2">
    <source>
        <dbReference type="PROSITE" id="PS50240"/>
    </source>
</evidence>
<keyword evidence="1" id="KW-0732">Signal</keyword>
<dbReference type="Proteomes" id="UP001566132">
    <property type="component" value="Unassembled WGS sequence"/>
</dbReference>
<evidence type="ECO:0000313" key="3">
    <source>
        <dbReference type="EMBL" id="KAL1514112.1"/>
    </source>
</evidence>
<dbReference type="AlphaFoldDB" id="A0ABD1F943"/>
<feature type="domain" description="Peptidase S1" evidence="2">
    <location>
        <begin position="18"/>
        <end position="250"/>
    </location>
</feature>
<proteinExistence type="predicted"/>
<accession>A0ABD1F943</accession>
<sequence length="276" mass="31358">MKIYFCFLIITAPTFLKITSAFTLKETSSSIFPFHAVIDGSNVCSGLLINEEYVLCPASCVNGSKWDIKISLGNQEDPFFLSNPVQNFTDTYNAKDIIVHEKFLKLSNSVYLNNIALLRLTTITTFKENIQPGLLFSKLENHLIGEDLVNVTGWSTTTVLNLSVAETTLLNPDTCAYLYGDDFFQYQETCLEWKTHDYHLNLSGNIVSVQGRILGFLIRAPCTEHDLDCKNHYKVIKISSFLDWISRKSNIPIETLTSCDFLENIEPRPSIEEWEN</sequence>